<feature type="signal peptide" evidence="5">
    <location>
        <begin position="1"/>
        <end position="31"/>
    </location>
</feature>
<dbReference type="EMBL" id="CP029788">
    <property type="protein sequence ID" value="AWT41463.1"/>
    <property type="molecule type" value="Genomic_DNA"/>
</dbReference>
<dbReference type="AlphaFoldDB" id="A0A2U9NVZ5"/>
<evidence type="ECO:0000313" key="8">
    <source>
        <dbReference type="Proteomes" id="UP000247634"/>
    </source>
</evidence>
<feature type="region of interest" description="Disordered" evidence="4">
    <location>
        <begin position="114"/>
        <end position="149"/>
    </location>
</feature>
<dbReference type="InterPro" id="IPR036116">
    <property type="entry name" value="FN3_sf"/>
</dbReference>
<dbReference type="PROSITE" id="PS51257">
    <property type="entry name" value="PROKAR_LIPOPROTEIN"/>
    <property type="match status" value="1"/>
</dbReference>
<dbReference type="Pfam" id="PF00041">
    <property type="entry name" value="fn3"/>
    <property type="match status" value="2"/>
</dbReference>
<keyword evidence="3" id="KW-0624">Polysaccharide degradation</keyword>
<dbReference type="CDD" id="cd00063">
    <property type="entry name" value="FN3"/>
    <property type="match status" value="2"/>
</dbReference>
<gene>
    <name evidence="7" type="ORF">DMT42_03480</name>
</gene>
<dbReference type="PROSITE" id="PS50853">
    <property type="entry name" value="FN3"/>
    <property type="match status" value="2"/>
</dbReference>
<proteinExistence type="predicted"/>
<dbReference type="KEGG" id="sact:DMT42_03480"/>
<dbReference type="InterPro" id="IPR013783">
    <property type="entry name" value="Ig-like_fold"/>
</dbReference>
<dbReference type="InterPro" id="IPR050991">
    <property type="entry name" value="ECM_Regulatory_Proteins"/>
</dbReference>
<keyword evidence="2" id="KW-0326">Glycosidase</keyword>
<dbReference type="OrthoDB" id="4320050at2"/>
<organism evidence="7 8">
    <name type="scientific">Streptomyces actuosus</name>
    <dbReference type="NCBI Taxonomy" id="1885"/>
    <lineage>
        <taxon>Bacteria</taxon>
        <taxon>Bacillati</taxon>
        <taxon>Actinomycetota</taxon>
        <taxon>Actinomycetes</taxon>
        <taxon>Kitasatosporales</taxon>
        <taxon>Streptomycetaceae</taxon>
        <taxon>Streptomyces</taxon>
    </lineage>
</organism>
<evidence type="ECO:0000256" key="2">
    <source>
        <dbReference type="ARBA" id="ARBA00023295"/>
    </source>
</evidence>
<keyword evidence="1" id="KW-0677">Repeat</keyword>
<dbReference type="Gene3D" id="2.60.40.10">
    <property type="entry name" value="Immunoglobulins"/>
    <property type="match status" value="2"/>
</dbReference>
<dbReference type="SMART" id="SM00060">
    <property type="entry name" value="FN3"/>
    <property type="match status" value="3"/>
</dbReference>
<evidence type="ECO:0000256" key="1">
    <source>
        <dbReference type="ARBA" id="ARBA00022737"/>
    </source>
</evidence>
<feature type="chain" id="PRO_5015929916" evidence="5">
    <location>
        <begin position="32"/>
        <end position="331"/>
    </location>
</feature>
<sequence length="331" mass="34605">MHARLGPGGRLVRRVLLGCGCLLLAAGCGWAGTDDTDGGRQPGAPTGVTAAAGSATSVHVMWNAVTAADGLRGYEIYRGGTKVKEVAAAEHMADITRLAPATAYVFTVRARDDEGRLGPPSREVRATTPPAVAADRSAPTRPGALTGRAAGSRAAQLSWTAATDDRAVVSYDVYQGGTKIHSVGGGQTATVLTGLRPGTAYAFTVRARDAADNLSPAAGPLRLTTPGTDDGRATAPTAFRAATHRADGAWYLDLSWVPPRTDGEVTEYQLRLDGRTATSLVWGGSAPRDRASYSFYVGREAGLRHRVRLRAKLPDGTWGGWTPERTVTTGP</sequence>
<dbReference type="GO" id="GO:0016798">
    <property type="term" value="F:hydrolase activity, acting on glycosyl bonds"/>
    <property type="evidence" value="ECO:0007669"/>
    <property type="project" value="UniProtKB-KW"/>
</dbReference>
<feature type="domain" description="Fibronectin type-III" evidence="6">
    <location>
        <begin position="44"/>
        <end position="131"/>
    </location>
</feature>
<keyword evidence="7" id="KW-0378">Hydrolase</keyword>
<evidence type="ECO:0000256" key="5">
    <source>
        <dbReference type="SAM" id="SignalP"/>
    </source>
</evidence>
<keyword evidence="8" id="KW-1185">Reference proteome</keyword>
<dbReference type="PANTHER" id="PTHR46708">
    <property type="entry name" value="TENASCIN"/>
    <property type="match status" value="1"/>
</dbReference>
<protein>
    <submittedName>
        <fullName evidence="7">Hydrolase</fullName>
    </submittedName>
</protein>
<keyword evidence="3" id="KW-0119">Carbohydrate metabolism</keyword>
<reference evidence="7 8" key="1">
    <citation type="submission" date="2018-06" db="EMBL/GenBank/DDBJ databases">
        <title>The complete genome sequence of a nosiheptide producer Streptomyces actuosus ATCC 25421: deducing the ability of producing a new class III lantibiotics.</title>
        <authorList>
            <person name="Liu W."/>
            <person name="Sun F."/>
            <person name="Hu Y."/>
        </authorList>
    </citation>
    <scope>NUCLEOTIDE SEQUENCE [LARGE SCALE GENOMIC DNA]</scope>
    <source>
        <strain evidence="7 8">ATCC 25421</strain>
    </source>
</reference>
<name>A0A2U9NVZ5_STRAS</name>
<dbReference type="GO" id="GO:0000272">
    <property type="term" value="P:polysaccharide catabolic process"/>
    <property type="evidence" value="ECO:0007669"/>
    <property type="project" value="UniProtKB-KW"/>
</dbReference>
<keyword evidence="5" id="KW-0732">Signal</keyword>
<dbReference type="SUPFAM" id="SSF49265">
    <property type="entry name" value="Fibronectin type III"/>
    <property type="match status" value="2"/>
</dbReference>
<evidence type="ECO:0000313" key="7">
    <source>
        <dbReference type="EMBL" id="AWT41463.1"/>
    </source>
</evidence>
<feature type="domain" description="Fibronectin type-III" evidence="6">
    <location>
        <begin position="141"/>
        <end position="228"/>
    </location>
</feature>
<evidence type="ECO:0000259" key="6">
    <source>
        <dbReference type="PROSITE" id="PS50853"/>
    </source>
</evidence>
<accession>A0A2U9NVZ5</accession>
<dbReference type="PANTHER" id="PTHR46708:SF2">
    <property type="entry name" value="FIBRONECTIN TYPE-III DOMAIN-CONTAINING PROTEIN"/>
    <property type="match status" value="1"/>
</dbReference>
<dbReference type="RefSeq" id="WP_110626399.1">
    <property type="nucleotide sequence ID" value="NZ_CP029788.1"/>
</dbReference>
<evidence type="ECO:0000256" key="4">
    <source>
        <dbReference type="SAM" id="MobiDB-lite"/>
    </source>
</evidence>
<dbReference type="Proteomes" id="UP000247634">
    <property type="component" value="Chromosome"/>
</dbReference>
<dbReference type="InterPro" id="IPR003961">
    <property type="entry name" value="FN3_dom"/>
</dbReference>
<evidence type="ECO:0000256" key="3">
    <source>
        <dbReference type="ARBA" id="ARBA00023326"/>
    </source>
</evidence>